<dbReference type="PANTHER" id="PTHR47313">
    <property type="entry name" value="RIBOSOMAL RNA LARGE SUBUNIT METHYLTRANSFERASE K/L"/>
    <property type="match status" value="1"/>
</dbReference>
<evidence type="ECO:0000313" key="6">
    <source>
        <dbReference type="Proteomes" id="UP001597357"/>
    </source>
</evidence>
<proteinExistence type="predicted"/>
<dbReference type="Pfam" id="PF02926">
    <property type="entry name" value="THUMP"/>
    <property type="match status" value="1"/>
</dbReference>
<reference evidence="6" key="1">
    <citation type="journal article" date="2019" name="Int. J. Syst. Evol. Microbiol.">
        <title>The Global Catalogue of Microorganisms (GCM) 10K type strain sequencing project: providing services to taxonomists for standard genome sequencing and annotation.</title>
        <authorList>
            <consortium name="The Broad Institute Genomics Platform"/>
            <consortium name="The Broad Institute Genome Sequencing Center for Infectious Disease"/>
            <person name="Wu L."/>
            <person name="Ma J."/>
        </authorList>
    </citation>
    <scope>NUCLEOTIDE SEQUENCE [LARGE SCALE GENOMIC DNA]</scope>
    <source>
        <strain evidence="6">KCTC 42255</strain>
    </source>
</reference>
<feature type="domain" description="THUMP" evidence="4">
    <location>
        <begin position="46"/>
        <end position="157"/>
    </location>
</feature>
<dbReference type="Proteomes" id="UP001597357">
    <property type="component" value="Unassembled WGS sequence"/>
</dbReference>
<dbReference type="PROSITE" id="PS51165">
    <property type="entry name" value="THUMP"/>
    <property type="match status" value="1"/>
</dbReference>
<evidence type="ECO:0000256" key="2">
    <source>
        <dbReference type="ARBA" id="ARBA00022679"/>
    </source>
</evidence>
<comment type="caution">
    <text evidence="5">The sequence shown here is derived from an EMBL/GenBank/DDBJ whole genome shotgun (WGS) entry which is preliminary data.</text>
</comment>
<keyword evidence="1 5" id="KW-0489">Methyltransferase</keyword>
<dbReference type="GO" id="GO:0032259">
    <property type="term" value="P:methylation"/>
    <property type="evidence" value="ECO:0007669"/>
    <property type="project" value="UniProtKB-KW"/>
</dbReference>
<dbReference type="RefSeq" id="WP_379044604.1">
    <property type="nucleotide sequence ID" value="NZ_JBHULZ010000023.1"/>
</dbReference>
<keyword evidence="3" id="KW-0694">RNA-binding</keyword>
<dbReference type="PROSITE" id="PS01261">
    <property type="entry name" value="UPF0020"/>
    <property type="match status" value="1"/>
</dbReference>
<name>A0ABW5SBK8_9FLAO</name>
<gene>
    <name evidence="5" type="ORF">ACFSQ0_04255</name>
</gene>
<dbReference type="InterPro" id="IPR053943">
    <property type="entry name" value="RlmKL-like_Mtase_CS"/>
</dbReference>
<evidence type="ECO:0000256" key="1">
    <source>
        <dbReference type="ARBA" id="ARBA00022603"/>
    </source>
</evidence>
<organism evidence="5 6">
    <name type="scientific">Mesonia sediminis</name>
    <dbReference type="NCBI Taxonomy" id="1703946"/>
    <lineage>
        <taxon>Bacteria</taxon>
        <taxon>Pseudomonadati</taxon>
        <taxon>Bacteroidota</taxon>
        <taxon>Flavobacteriia</taxon>
        <taxon>Flavobacteriales</taxon>
        <taxon>Flavobacteriaceae</taxon>
        <taxon>Mesonia</taxon>
    </lineage>
</organism>
<dbReference type="InterPro" id="IPR029063">
    <property type="entry name" value="SAM-dependent_MTases_sf"/>
</dbReference>
<evidence type="ECO:0000313" key="5">
    <source>
        <dbReference type="EMBL" id="MFD2697195.1"/>
    </source>
</evidence>
<dbReference type="CDD" id="cd11715">
    <property type="entry name" value="THUMP_AdoMetMT"/>
    <property type="match status" value="1"/>
</dbReference>
<dbReference type="InterPro" id="IPR000241">
    <property type="entry name" value="RlmKL-like_Mtase"/>
</dbReference>
<keyword evidence="6" id="KW-1185">Reference proteome</keyword>
<evidence type="ECO:0000256" key="3">
    <source>
        <dbReference type="PROSITE-ProRule" id="PRU00529"/>
    </source>
</evidence>
<dbReference type="InterPro" id="IPR004114">
    <property type="entry name" value="THUMP_dom"/>
</dbReference>
<dbReference type="Gene3D" id="3.40.50.150">
    <property type="entry name" value="Vaccinia Virus protein VP39"/>
    <property type="match status" value="1"/>
</dbReference>
<dbReference type="Gene3D" id="3.30.2130.30">
    <property type="match status" value="1"/>
</dbReference>
<dbReference type="GO" id="GO:0008168">
    <property type="term" value="F:methyltransferase activity"/>
    <property type="evidence" value="ECO:0007669"/>
    <property type="project" value="UniProtKB-KW"/>
</dbReference>
<evidence type="ECO:0000259" key="4">
    <source>
        <dbReference type="PROSITE" id="PS51165"/>
    </source>
</evidence>
<accession>A0ABW5SBK8</accession>
<dbReference type="PANTHER" id="PTHR47313:SF1">
    <property type="entry name" value="RIBOSOMAL RNA LARGE SUBUNIT METHYLTRANSFERASE K_L"/>
    <property type="match status" value="1"/>
</dbReference>
<dbReference type="Pfam" id="PF01170">
    <property type="entry name" value="UPF0020"/>
    <property type="match status" value="1"/>
</dbReference>
<dbReference type="EMBL" id="JBHULZ010000023">
    <property type="protein sequence ID" value="MFD2697195.1"/>
    <property type="molecule type" value="Genomic_DNA"/>
</dbReference>
<dbReference type="SMART" id="SM00981">
    <property type="entry name" value="THUMP"/>
    <property type="match status" value="1"/>
</dbReference>
<sequence length="386" mass="44217">MQNNFEMVAKTLFGLEEVLETELKNLGAINVKKGVRNVRFEGDKGFMYKANLSLRTAIKILKPIKQFKIFNEDDLYKKIYAIKWENFLDNNGTLAVDATVHSSRFTHSKFIALKTKDAIVDRFRDQTSKRPNVDLDYPDLRINIHIEESLCTVSLDSSGQSLHKRGYKTATNIAPINEVLAAGMLLLSGWDGQSHFLDPMCGSGTLLIEAAMIACNIPPNLNKKEFGFERWKDWDVDLFEKIEESVLNKIRGFEYAIIGYDKAPSAVRKAQDNVKNANLEEFIKIEQLDFFNSEKPVDGHLHMVFNPPYGERLSIDIPRFYSSLGDTLKQNYQDTQAWFIVSDFEAIKNVGLRPSRKIKLYNAKLEAKLLKYEIYSGTKKVHKIKK</sequence>
<dbReference type="SUPFAM" id="SSF53335">
    <property type="entry name" value="S-adenosyl-L-methionine-dependent methyltransferases"/>
    <property type="match status" value="1"/>
</dbReference>
<protein>
    <submittedName>
        <fullName evidence="5">Class I SAM-dependent RNA methyltransferase</fullName>
    </submittedName>
</protein>
<dbReference type="InterPro" id="IPR054170">
    <property type="entry name" value="RlmL_1st"/>
</dbReference>
<keyword evidence="2" id="KW-0808">Transferase</keyword>
<dbReference type="Pfam" id="PF22020">
    <property type="entry name" value="RlmL_1st"/>
    <property type="match status" value="1"/>
</dbReference>